<dbReference type="PANTHER" id="PTHR31170:SF17">
    <property type="match status" value="1"/>
</dbReference>
<name>A0A2P5FC33_TREOI</name>
<evidence type="ECO:0000313" key="2">
    <source>
        <dbReference type="Proteomes" id="UP000237000"/>
    </source>
</evidence>
<dbReference type="InterPro" id="IPR004158">
    <property type="entry name" value="DUF247_pln"/>
</dbReference>
<dbReference type="EMBL" id="JXTC01000045">
    <property type="protein sequence ID" value="PON95333.1"/>
    <property type="molecule type" value="Genomic_DNA"/>
</dbReference>
<dbReference type="Pfam" id="PF03140">
    <property type="entry name" value="DUF247"/>
    <property type="match status" value="1"/>
</dbReference>
<accession>A0A2P5FC33</accession>
<dbReference type="InParanoid" id="A0A2P5FC33"/>
<gene>
    <name evidence="1" type="ORF">TorRG33x02_088550</name>
</gene>
<dbReference type="OrthoDB" id="1184974at2759"/>
<comment type="caution">
    <text evidence="1">The sequence shown here is derived from an EMBL/GenBank/DDBJ whole genome shotgun (WGS) entry which is preliminary data.</text>
</comment>
<dbReference type="AlphaFoldDB" id="A0A2P5FC33"/>
<organism evidence="1 2">
    <name type="scientific">Trema orientale</name>
    <name type="common">Charcoal tree</name>
    <name type="synonym">Celtis orientalis</name>
    <dbReference type="NCBI Taxonomy" id="63057"/>
    <lineage>
        <taxon>Eukaryota</taxon>
        <taxon>Viridiplantae</taxon>
        <taxon>Streptophyta</taxon>
        <taxon>Embryophyta</taxon>
        <taxon>Tracheophyta</taxon>
        <taxon>Spermatophyta</taxon>
        <taxon>Magnoliopsida</taxon>
        <taxon>eudicotyledons</taxon>
        <taxon>Gunneridae</taxon>
        <taxon>Pentapetalae</taxon>
        <taxon>rosids</taxon>
        <taxon>fabids</taxon>
        <taxon>Rosales</taxon>
        <taxon>Cannabaceae</taxon>
        <taxon>Trema</taxon>
    </lineage>
</organism>
<dbReference type="Proteomes" id="UP000237000">
    <property type="component" value="Unassembled WGS sequence"/>
</dbReference>
<evidence type="ECO:0000313" key="1">
    <source>
        <dbReference type="EMBL" id="PON95333.1"/>
    </source>
</evidence>
<reference evidence="2" key="1">
    <citation type="submission" date="2016-06" db="EMBL/GenBank/DDBJ databases">
        <title>Parallel loss of symbiosis genes in relatives of nitrogen-fixing non-legume Parasponia.</title>
        <authorList>
            <person name="Van Velzen R."/>
            <person name="Holmer R."/>
            <person name="Bu F."/>
            <person name="Rutten L."/>
            <person name="Van Zeijl A."/>
            <person name="Liu W."/>
            <person name="Santuari L."/>
            <person name="Cao Q."/>
            <person name="Sharma T."/>
            <person name="Shen D."/>
            <person name="Roswanjaya Y."/>
            <person name="Wardhani T."/>
            <person name="Kalhor M.S."/>
            <person name="Jansen J."/>
            <person name="Van den Hoogen J."/>
            <person name="Gungor B."/>
            <person name="Hartog M."/>
            <person name="Hontelez J."/>
            <person name="Verver J."/>
            <person name="Yang W.-C."/>
            <person name="Schijlen E."/>
            <person name="Repin R."/>
            <person name="Schilthuizen M."/>
            <person name="Schranz E."/>
            <person name="Heidstra R."/>
            <person name="Miyata K."/>
            <person name="Fedorova E."/>
            <person name="Kohlen W."/>
            <person name="Bisseling T."/>
            <person name="Smit S."/>
            <person name="Geurts R."/>
        </authorList>
    </citation>
    <scope>NUCLEOTIDE SEQUENCE [LARGE SCALE GENOMIC DNA]</scope>
    <source>
        <strain evidence="2">cv. RG33-2</strain>
    </source>
</reference>
<keyword evidence="2" id="KW-1185">Reference proteome</keyword>
<dbReference type="PANTHER" id="PTHR31170">
    <property type="entry name" value="BNAC04G53230D PROTEIN"/>
    <property type="match status" value="1"/>
</dbReference>
<protein>
    <submittedName>
        <fullName evidence="1">Uncharacterized protein</fullName>
    </submittedName>
</protein>
<proteinExistence type="predicted"/>
<sequence length="55" mass="6462">MKAHKFVEVLVLDGCFIIELFRKKSNEDLKEEGDPIFTMSCLLQFLHHDLILLEN</sequence>